<feature type="non-terminal residue" evidence="6">
    <location>
        <position position="1"/>
    </location>
</feature>
<evidence type="ECO:0000313" key="7">
    <source>
        <dbReference type="Proteomes" id="UP000243006"/>
    </source>
</evidence>
<dbReference type="EMBL" id="LVZM01017994">
    <property type="protein sequence ID" value="OUC42163.1"/>
    <property type="molecule type" value="Genomic_DNA"/>
</dbReference>
<dbReference type="Gene3D" id="1.20.58.60">
    <property type="match status" value="3"/>
</dbReference>
<dbReference type="InterPro" id="IPR018159">
    <property type="entry name" value="Spectrin/alpha-actinin"/>
</dbReference>
<dbReference type="SMART" id="SM00150">
    <property type="entry name" value="SPEC"/>
    <property type="match status" value="3"/>
</dbReference>
<dbReference type="InterPro" id="IPR050774">
    <property type="entry name" value="KCMF1/Dystrophin"/>
</dbReference>
<dbReference type="PANTHER" id="PTHR12268:SF14">
    <property type="entry name" value="DYSTROPHIN-1"/>
    <property type="match status" value="1"/>
</dbReference>
<dbReference type="InterPro" id="IPR002017">
    <property type="entry name" value="Spectrin_repeat"/>
</dbReference>
<dbReference type="AlphaFoldDB" id="A0A1Y3EAK6"/>
<evidence type="ECO:0000256" key="2">
    <source>
        <dbReference type="ARBA" id="ARBA00004496"/>
    </source>
</evidence>
<gene>
    <name evidence="6" type="ORF">D917_10395</name>
</gene>
<organism evidence="6 7">
    <name type="scientific">Trichinella nativa</name>
    <dbReference type="NCBI Taxonomy" id="6335"/>
    <lineage>
        <taxon>Eukaryota</taxon>
        <taxon>Metazoa</taxon>
        <taxon>Ecdysozoa</taxon>
        <taxon>Nematoda</taxon>
        <taxon>Enoplea</taxon>
        <taxon>Dorylaimia</taxon>
        <taxon>Trichinellida</taxon>
        <taxon>Trichinellidae</taxon>
        <taxon>Trichinella</taxon>
    </lineage>
</organism>
<dbReference type="SUPFAM" id="SSF46966">
    <property type="entry name" value="Spectrin repeat"/>
    <property type="match status" value="3"/>
</dbReference>
<evidence type="ECO:0000256" key="5">
    <source>
        <dbReference type="ARBA" id="ARBA00023212"/>
    </source>
</evidence>
<evidence type="ECO:0000256" key="1">
    <source>
        <dbReference type="ARBA" id="ARBA00004413"/>
    </source>
</evidence>
<proteinExistence type="predicted"/>
<comment type="subcellular location">
    <subcellularLocation>
        <location evidence="1">Cell membrane</location>
        <topology evidence="1">Peripheral membrane protein</topology>
        <orientation evidence="1">Cytoplasmic side</orientation>
    </subcellularLocation>
    <subcellularLocation>
        <location evidence="2">Cytoplasm</location>
    </subcellularLocation>
</comment>
<evidence type="ECO:0000256" key="4">
    <source>
        <dbReference type="ARBA" id="ARBA00022837"/>
    </source>
</evidence>
<evidence type="ECO:0000256" key="3">
    <source>
        <dbReference type="ARBA" id="ARBA00022490"/>
    </source>
</evidence>
<dbReference type="Pfam" id="PF00435">
    <property type="entry name" value="Spectrin"/>
    <property type="match status" value="2"/>
</dbReference>
<dbReference type="GO" id="GO:0005886">
    <property type="term" value="C:plasma membrane"/>
    <property type="evidence" value="ECO:0007669"/>
    <property type="project" value="TreeGrafter"/>
</dbReference>
<dbReference type="PANTHER" id="PTHR12268">
    <property type="entry name" value="E3 UBIQUITIN-PROTEIN LIGASE KCMF1"/>
    <property type="match status" value="1"/>
</dbReference>
<name>A0A1Y3EAK6_9BILA</name>
<feature type="non-terminal residue" evidence="6">
    <location>
        <position position="443"/>
    </location>
</feature>
<comment type="caution">
    <text evidence="6">The sequence shown here is derived from an EMBL/GenBank/DDBJ whole genome shotgun (WGS) entry which is preliminary data.</text>
</comment>
<keyword evidence="5" id="KW-0206">Cytoskeleton</keyword>
<accession>A0A1Y3EAK6</accession>
<reference evidence="6 7" key="1">
    <citation type="submission" date="2015-04" db="EMBL/GenBank/DDBJ databases">
        <title>Draft genome of the roundworm Trichinella nativa.</title>
        <authorList>
            <person name="Mitreva M."/>
        </authorList>
    </citation>
    <scope>NUCLEOTIDE SEQUENCE [LARGE SCALE GENOMIC DNA]</scope>
    <source>
        <strain evidence="6 7">ISS45</strain>
    </source>
</reference>
<sequence>LIVADVASKKSTIDSAIVDALDYTRDNSALQSPLFAEIQKFETRWKLLQKRVEEHSQKLERALKQAIEFDSLVTECSCWQQRAEQYLNHLEPASRLKAKLKTQMEQHLTFCEEIDTRRQQMLTLDGCGTRMKYTCRRPDATLIKNQLATMLTSWSKILTRAADRSKQLDTVSRSCTSFFDQLEQLNCNVEHLVQALDQLSMFQGQLSALSADLDRIAAQGRQLREHAIAEEQQVIGDAVSAARDKWNGLNGALLERQARLEQALLFNGQLEEAVDVLMVWLRQAEELLDDDERVGGDVDTLLELDERLQTLRSGLQSRESSIASIRDMRHECSSTNEQRQQQQQPLSDSIVEKVDMMLELWDTVSRLVDQRHAALCKSRADAERLKTDCGALFEWLAQAETRARPTEQNCERRIAALEHLIEEIDSKRGSVDEVLELGRRIRA</sequence>
<evidence type="ECO:0000313" key="6">
    <source>
        <dbReference type="EMBL" id="OUC42163.1"/>
    </source>
</evidence>
<dbReference type="Proteomes" id="UP000243006">
    <property type="component" value="Unassembled WGS sequence"/>
</dbReference>
<keyword evidence="4" id="KW-0106">Calcium</keyword>
<dbReference type="CDD" id="cd00176">
    <property type="entry name" value="SPEC"/>
    <property type="match status" value="2"/>
</dbReference>
<keyword evidence="3" id="KW-0963">Cytoplasm</keyword>
<protein>
    <submittedName>
        <fullName evidence="6">Putative spectrin repeat-containing domain protein</fullName>
    </submittedName>
</protein>